<gene>
    <name evidence="2" type="primary">LOC105423942</name>
</gene>
<keyword evidence="1" id="KW-1185">Reference proteome</keyword>
<proteinExistence type="predicted"/>
<dbReference type="AlphaFoldDB" id="A0A6I9WKH3"/>
<dbReference type="Proteomes" id="UP000504615">
    <property type="component" value="Unplaced"/>
</dbReference>
<dbReference type="KEGG" id="pbar:105423942"/>
<name>A0A6I9WKH3_9HYME</name>
<reference evidence="2" key="1">
    <citation type="submission" date="2025-08" db="UniProtKB">
        <authorList>
            <consortium name="RefSeq"/>
        </authorList>
    </citation>
    <scope>IDENTIFICATION</scope>
</reference>
<protein>
    <submittedName>
        <fullName evidence="2">Protein glass-like</fullName>
    </submittedName>
</protein>
<accession>A0A6I9WKH3</accession>
<evidence type="ECO:0000313" key="2">
    <source>
        <dbReference type="RefSeq" id="XP_011632250.1"/>
    </source>
</evidence>
<dbReference type="RefSeq" id="XP_011632250.1">
    <property type="nucleotide sequence ID" value="XM_011633948.2"/>
</dbReference>
<organism evidence="1 2">
    <name type="scientific">Pogonomyrmex barbatus</name>
    <name type="common">red harvester ant</name>
    <dbReference type="NCBI Taxonomy" id="144034"/>
    <lineage>
        <taxon>Eukaryota</taxon>
        <taxon>Metazoa</taxon>
        <taxon>Ecdysozoa</taxon>
        <taxon>Arthropoda</taxon>
        <taxon>Hexapoda</taxon>
        <taxon>Insecta</taxon>
        <taxon>Pterygota</taxon>
        <taxon>Neoptera</taxon>
        <taxon>Endopterygota</taxon>
        <taxon>Hymenoptera</taxon>
        <taxon>Apocrita</taxon>
        <taxon>Aculeata</taxon>
        <taxon>Formicoidea</taxon>
        <taxon>Formicidae</taxon>
        <taxon>Myrmicinae</taxon>
        <taxon>Pogonomyrmex</taxon>
    </lineage>
</organism>
<evidence type="ECO:0000313" key="1">
    <source>
        <dbReference type="Proteomes" id="UP000504615"/>
    </source>
</evidence>
<sequence length="231" mass="23987">MEFLQNHHAVNTSEPPYILGTGSVGSIEATISSSLCSEPLGVLSGDDTLSTDNQNEEVAVLGAALQGTLRLQDLQSSPSDIGADQSQQLPTSGQIVSEFGGSFWVDDMAGFPLPPLDLDPLPPGLFSPCSGTYNWGCSRSECVPRTNNGANGEGVADVLLSLKHAVVHPGSPTTGYYTTGASTAAAHHYSQDYVQNLGPSVPGPGHYGSTSAAMSVNVSMNMTMNMNMHSG</sequence>
<dbReference type="OrthoDB" id="8113227at2759"/>
<dbReference type="GeneID" id="105423942"/>